<keyword evidence="4" id="KW-0540">Nuclease</keyword>
<evidence type="ECO:0000313" key="11">
    <source>
        <dbReference type="Proteomes" id="UP000000330"/>
    </source>
</evidence>
<dbReference type="Gene3D" id="3.90.1600.10">
    <property type="entry name" value="Palm domain of DNA polymerase"/>
    <property type="match status" value="1"/>
</dbReference>
<dbReference type="RefSeq" id="YP_004300660.1">
    <property type="nucleotide sequence ID" value="NC_015250.1"/>
</dbReference>
<evidence type="ECO:0000256" key="5">
    <source>
        <dbReference type="ARBA" id="ARBA00022801"/>
    </source>
</evidence>
<evidence type="ECO:0000256" key="6">
    <source>
        <dbReference type="ARBA" id="ARBA00022932"/>
    </source>
</evidence>
<proteinExistence type="predicted"/>
<dbReference type="GeneID" id="10323066"/>
<evidence type="ECO:0000259" key="9">
    <source>
        <dbReference type="Pfam" id="PF00136"/>
    </source>
</evidence>
<dbReference type="Gene3D" id="1.20.1280.300">
    <property type="match status" value="1"/>
</dbReference>
<keyword evidence="2" id="KW-0808">Transferase</keyword>
<feature type="domain" description="DNA-directed DNA polymerase family B multifunctional" evidence="9">
    <location>
        <begin position="26"/>
        <end position="118"/>
    </location>
</feature>
<dbReference type="GO" id="GO:0003887">
    <property type="term" value="F:DNA-directed DNA polymerase activity"/>
    <property type="evidence" value="ECO:0007669"/>
    <property type="project" value="UniProtKB-KW"/>
</dbReference>
<reference evidence="10 11" key="1">
    <citation type="journal article" date="2010" name="Virol. J.">
        <title>Genomes of the T4-related bacteriophages as windows on microbial genome evolution.</title>
        <authorList>
            <person name="Petrov V.M."/>
            <person name="Ratnayaka S."/>
            <person name="Nolan J.M."/>
            <person name="Miller E.S."/>
            <person name="Karam J.D."/>
        </authorList>
    </citation>
    <scope>NUCLEOTIDE SEQUENCE [LARGE SCALE GENOMIC DNA]</scope>
    <source>
        <strain evidence="10">Acj133</strain>
    </source>
</reference>
<name>Q6J2N9_9CAUD</name>
<gene>
    <name evidence="10" type="primary">43B</name>
    <name evidence="10" type="ORF">Acj133p079</name>
</gene>
<keyword evidence="3" id="KW-0548">Nucleotidyltransferase</keyword>
<dbReference type="PROSITE" id="PS00116">
    <property type="entry name" value="DNA_POLYMERASE_B"/>
    <property type="match status" value="1"/>
</dbReference>
<keyword evidence="11" id="KW-1185">Reference proteome</keyword>
<dbReference type="GO" id="GO:0006261">
    <property type="term" value="P:DNA-templated DNA replication"/>
    <property type="evidence" value="ECO:0007669"/>
    <property type="project" value="TreeGrafter"/>
</dbReference>
<evidence type="ECO:0000313" key="10">
    <source>
        <dbReference type="EMBL" id="AAT38494.2"/>
    </source>
</evidence>
<accession>Q6J2N9</accession>
<sequence length="392" mass="45037">MELNYGIKFNEDEIAYLETCTDEELKRILAECNGYEIKCDTNQQNRKILLNSLYGALGNIHFRMYDLRNATAITTFGRVAIQWIARKVNEYLNQLCGTTNFEYVFYCDTDSIYVNVELLINKLGMDKFDTTTKLVDFLDKFGKNNMEPVIDKGYRELCEYMNNREHLMFMDREAIACPPIGSHGLGGFWTAKKRYALCVWDMEGVRFVEPKLKIMGLETQKSSTPKSVQKALKESIRLMLIEGESSLHEYFLKYEKEYRQLNYKTIASVSSANNIAKYSDSKGLPIKGCPGHIKAVLAYHRIADGFPGMVRIREGEKVMILPLQPGNMFDSESIAWPSGTELPREIRQDVIDAIDYPALFTKSFIKPLQALCTACDIHYEHRASLADMFDFF</sequence>
<dbReference type="InterPro" id="IPR017964">
    <property type="entry name" value="DNA-dir_DNA_pol_B_CS"/>
</dbReference>
<dbReference type="PANTHER" id="PTHR10322">
    <property type="entry name" value="DNA POLYMERASE CATALYTIC SUBUNIT"/>
    <property type="match status" value="1"/>
</dbReference>
<evidence type="ECO:0000256" key="8">
    <source>
        <dbReference type="ARBA" id="ARBA00049244"/>
    </source>
</evidence>
<dbReference type="EMBL" id="HM114315">
    <property type="protein sequence ID" value="AAT38494.2"/>
    <property type="molecule type" value="Genomic_DNA"/>
</dbReference>
<dbReference type="GO" id="GO:0003677">
    <property type="term" value="F:DNA binding"/>
    <property type="evidence" value="ECO:0007669"/>
    <property type="project" value="UniProtKB-KW"/>
</dbReference>
<comment type="catalytic activity">
    <reaction evidence="8">
        <text>DNA(n) + a 2'-deoxyribonucleoside 5'-triphosphate = DNA(n+1) + diphosphate</text>
        <dbReference type="Rhea" id="RHEA:22508"/>
        <dbReference type="Rhea" id="RHEA-COMP:17339"/>
        <dbReference type="Rhea" id="RHEA-COMP:17340"/>
        <dbReference type="ChEBI" id="CHEBI:33019"/>
        <dbReference type="ChEBI" id="CHEBI:61560"/>
        <dbReference type="ChEBI" id="CHEBI:173112"/>
        <dbReference type="EC" id="2.7.7.7"/>
    </reaction>
</comment>
<dbReference type="InterPro" id="IPR006134">
    <property type="entry name" value="DNA-dir_DNA_pol_B_multi_dom"/>
</dbReference>
<keyword evidence="5" id="KW-0378">Hydrolase</keyword>
<dbReference type="SUPFAM" id="SSF56672">
    <property type="entry name" value="DNA/RNA polymerases"/>
    <property type="match status" value="1"/>
</dbReference>
<dbReference type="Proteomes" id="UP000000330">
    <property type="component" value="Segment"/>
</dbReference>
<dbReference type="Gene3D" id="3.40.1820.10">
    <property type="entry name" value="DnaQ-like 3'-5' exonuclease"/>
    <property type="match status" value="1"/>
</dbReference>
<keyword evidence="7" id="KW-0238">DNA-binding</keyword>
<evidence type="ECO:0000256" key="2">
    <source>
        <dbReference type="ARBA" id="ARBA00022679"/>
    </source>
</evidence>
<dbReference type="GO" id="GO:0004518">
    <property type="term" value="F:nuclease activity"/>
    <property type="evidence" value="ECO:0007669"/>
    <property type="project" value="UniProtKB-KW"/>
</dbReference>
<evidence type="ECO:0000256" key="3">
    <source>
        <dbReference type="ARBA" id="ARBA00022695"/>
    </source>
</evidence>
<protein>
    <recommendedName>
        <fullName evidence="1">DNA-directed DNA polymerase</fullName>
        <ecNumber evidence="1">2.7.7.7</ecNumber>
    </recommendedName>
</protein>
<dbReference type="Pfam" id="PF00136">
    <property type="entry name" value="DNA_pol_B"/>
    <property type="match status" value="1"/>
</dbReference>
<dbReference type="EC" id="2.7.7.7" evidence="1"/>
<dbReference type="KEGG" id="vg:10323066"/>
<evidence type="ECO:0000256" key="7">
    <source>
        <dbReference type="ARBA" id="ARBA00023125"/>
    </source>
</evidence>
<dbReference type="PANTHER" id="PTHR10322:SF23">
    <property type="entry name" value="DNA POLYMERASE DELTA CATALYTIC SUBUNIT"/>
    <property type="match status" value="1"/>
</dbReference>
<keyword evidence="6" id="KW-0239">DNA-directed DNA polymerase</keyword>
<dbReference type="InterPro" id="IPR023211">
    <property type="entry name" value="DNA_pol_palm_dom_sf"/>
</dbReference>
<evidence type="ECO:0000256" key="4">
    <source>
        <dbReference type="ARBA" id="ARBA00022722"/>
    </source>
</evidence>
<organism evidence="10 11">
    <name type="scientific">Acinetobacter phage 133</name>
    <dbReference type="NCBI Taxonomy" id="2919552"/>
    <lineage>
        <taxon>Viruses</taxon>
        <taxon>Duplodnaviria</taxon>
        <taxon>Heunggongvirae</taxon>
        <taxon>Uroviricota</taxon>
        <taxon>Caudoviricetes</taxon>
        <taxon>Pantevenvirales</taxon>
        <taxon>Straboviridae</taxon>
        <taxon>Tevenvirinae</taxon>
        <taxon>Centumtrigintavirus</taxon>
        <taxon>Centumtrigintavirus cv133</taxon>
        <taxon>Acinetobacter virus 133</taxon>
    </lineage>
</organism>
<dbReference type="GO" id="GO:0000166">
    <property type="term" value="F:nucleotide binding"/>
    <property type="evidence" value="ECO:0007669"/>
    <property type="project" value="InterPro"/>
</dbReference>
<dbReference type="InterPro" id="IPR050240">
    <property type="entry name" value="DNA_pol_type-B"/>
</dbReference>
<dbReference type="InterPro" id="IPR043502">
    <property type="entry name" value="DNA/RNA_pol_sf"/>
</dbReference>
<evidence type="ECO:0000256" key="1">
    <source>
        <dbReference type="ARBA" id="ARBA00012417"/>
    </source>
</evidence>
<dbReference type="GO" id="GO:0016787">
    <property type="term" value="F:hydrolase activity"/>
    <property type="evidence" value="ECO:0007669"/>
    <property type="project" value="UniProtKB-KW"/>
</dbReference>